<feature type="region of interest" description="Disordered" evidence="5">
    <location>
        <begin position="1207"/>
        <end position="1259"/>
    </location>
</feature>
<comment type="subcellular location">
    <subcellularLocation>
        <location evidence="1">Nucleus</location>
    </subcellularLocation>
</comment>
<dbReference type="Pfam" id="PF25772">
    <property type="entry name" value="HEAT_RRP12_N"/>
    <property type="match status" value="1"/>
</dbReference>
<dbReference type="InterPro" id="IPR012978">
    <property type="entry name" value="HEAT_RRP12"/>
</dbReference>
<comment type="similarity">
    <text evidence="2">Belongs to the RRP12 family.</text>
</comment>
<feature type="region of interest" description="Disordered" evidence="5">
    <location>
        <begin position="1274"/>
        <end position="1313"/>
    </location>
</feature>
<feature type="domain" description="RRP12 HEAT" evidence="6">
    <location>
        <begin position="437"/>
        <end position="641"/>
    </location>
</feature>
<comment type="caution">
    <text evidence="8">The sequence shown here is derived from an EMBL/GenBank/DDBJ whole genome shotgun (WGS) entry which is preliminary data.</text>
</comment>
<dbReference type="InterPro" id="IPR052087">
    <property type="entry name" value="RRP12"/>
</dbReference>
<dbReference type="GO" id="GO:0005634">
    <property type="term" value="C:nucleus"/>
    <property type="evidence" value="ECO:0007669"/>
    <property type="project" value="UniProtKB-SubCell"/>
</dbReference>
<feature type="coiled-coil region" evidence="4">
    <location>
        <begin position="1071"/>
        <end position="1098"/>
    </location>
</feature>
<dbReference type="InterPro" id="IPR016024">
    <property type="entry name" value="ARM-type_fold"/>
</dbReference>
<dbReference type="InterPro" id="IPR057860">
    <property type="entry name" value="HEAT_RRP12_N"/>
</dbReference>
<gene>
    <name evidence="8" type="ORF">E2986_03702</name>
</gene>
<feature type="region of interest" description="Disordered" evidence="5">
    <location>
        <begin position="1114"/>
        <end position="1138"/>
    </location>
</feature>
<dbReference type="SUPFAM" id="SSF48371">
    <property type="entry name" value="ARM repeat"/>
    <property type="match status" value="2"/>
</dbReference>
<keyword evidence="3" id="KW-0539">Nucleus</keyword>
<accession>A0A833VWL4</accession>
<feature type="compositionally biased region" description="Acidic residues" evidence="5">
    <location>
        <begin position="1230"/>
        <end position="1239"/>
    </location>
</feature>
<evidence type="ECO:0000313" key="9">
    <source>
        <dbReference type="Proteomes" id="UP000655588"/>
    </source>
</evidence>
<name>A0A833VWL4_9HYME</name>
<evidence type="ECO:0000256" key="5">
    <source>
        <dbReference type="SAM" id="MobiDB-lite"/>
    </source>
</evidence>
<feature type="domain" description="RRP12 N-terminal HEAT" evidence="7">
    <location>
        <begin position="111"/>
        <end position="367"/>
    </location>
</feature>
<evidence type="ECO:0000256" key="4">
    <source>
        <dbReference type="SAM" id="Coils"/>
    </source>
</evidence>
<dbReference type="InterPro" id="IPR011989">
    <property type="entry name" value="ARM-like"/>
</dbReference>
<reference evidence="8" key="1">
    <citation type="submission" date="2019-11" db="EMBL/GenBank/DDBJ databases">
        <title>The nuclear and mitochondrial genomes of Frieseomelitta varia - a highly eusocial stingless bee (Meliponini) with a permanently sterile worker caste.</title>
        <authorList>
            <person name="Freitas F.C.P."/>
            <person name="Lourenco A.P."/>
            <person name="Nunes F.M.F."/>
            <person name="Paschoal A.R."/>
            <person name="Abreu F.C.P."/>
            <person name="Barbin F.O."/>
            <person name="Bataglia L."/>
            <person name="Cardoso-Junior C.A.M."/>
            <person name="Cervoni M.S."/>
            <person name="Silva S.R."/>
            <person name="Dalarmi F."/>
            <person name="Del Lama M.A."/>
            <person name="Depintor T.S."/>
            <person name="Ferreira K.M."/>
            <person name="Goria P.S."/>
            <person name="Jaskot M.C."/>
            <person name="Lago D.C."/>
            <person name="Luna-Lucena D."/>
            <person name="Moda L.M."/>
            <person name="Nascimento L."/>
            <person name="Pedrino M."/>
            <person name="Rabico F.O."/>
            <person name="Sanches F.C."/>
            <person name="Santos D.E."/>
            <person name="Santos C.G."/>
            <person name="Vieira J."/>
            <person name="Lopes T.F."/>
            <person name="Barchuk A.R."/>
            <person name="Hartfelder K."/>
            <person name="Simoes Z.L.P."/>
            <person name="Bitondi M.M.G."/>
            <person name="Pinheiro D.G."/>
        </authorList>
    </citation>
    <scope>NUCLEOTIDE SEQUENCE</scope>
    <source>
        <strain evidence="8">USP_RPSP 00005682</strain>
        <tissue evidence="8">Whole individual</tissue>
    </source>
</reference>
<evidence type="ECO:0000313" key="8">
    <source>
        <dbReference type="EMBL" id="KAF3423029.1"/>
    </source>
</evidence>
<dbReference type="Proteomes" id="UP000655588">
    <property type="component" value="Unassembled WGS sequence"/>
</dbReference>
<evidence type="ECO:0000256" key="1">
    <source>
        <dbReference type="ARBA" id="ARBA00004123"/>
    </source>
</evidence>
<evidence type="ECO:0000259" key="6">
    <source>
        <dbReference type="Pfam" id="PF08161"/>
    </source>
</evidence>
<dbReference type="EMBL" id="WNWW01000599">
    <property type="protein sequence ID" value="KAF3423029.1"/>
    <property type="molecule type" value="Genomic_DNA"/>
</dbReference>
<feature type="compositionally biased region" description="Basic residues" evidence="5">
    <location>
        <begin position="9"/>
        <end position="18"/>
    </location>
</feature>
<dbReference type="PANTHER" id="PTHR48287">
    <property type="entry name" value="ARM REPEAT SUPERFAMILY PROTEIN"/>
    <property type="match status" value="1"/>
</dbReference>
<dbReference type="Pfam" id="PF08161">
    <property type="entry name" value="RRP12_HEAT"/>
    <property type="match status" value="1"/>
</dbReference>
<dbReference type="PANTHER" id="PTHR48287:SF1">
    <property type="entry name" value="ARM REPEAT SUPERFAMILY PROTEIN"/>
    <property type="match status" value="1"/>
</dbReference>
<keyword evidence="9" id="KW-1185">Reference proteome</keyword>
<organism evidence="8 9">
    <name type="scientific">Frieseomelitta varia</name>
    <dbReference type="NCBI Taxonomy" id="561572"/>
    <lineage>
        <taxon>Eukaryota</taxon>
        <taxon>Metazoa</taxon>
        <taxon>Ecdysozoa</taxon>
        <taxon>Arthropoda</taxon>
        <taxon>Hexapoda</taxon>
        <taxon>Insecta</taxon>
        <taxon>Pterygota</taxon>
        <taxon>Neoptera</taxon>
        <taxon>Endopterygota</taxon>
        <taxon>Hymenoptera</taxon>
        <taxon>Apocrita</taxon>
        <taxon>Aculeata</taxon>
        <taxon>Apoidea</taxon>
        <taxon>Anthophila</taxon>
        <taxon>Apidae</taxon>
        <taxon>Frieseomelitta</taxon>
    </lineage>
</organism>
<dbReference type="Gene3D" id="1.25.10.10">
    <property type="entry name" value="Leucine-rich Repeat Variant"/>
    <property type="match status" value="1"/>
</dbReference>
<proteinExistence type="inferred from homology"/>
<evidence type="ECO:0000256" key="2">
    <source>
        <dbReference type="ARBA" id="ARBA00007690"/>
    </source>
</evidence>
<evidence type="ECO:0008006" key="10">
    <source>
        <dbReference type="Google" id="ProtNLM"/>
    </source>
</evidence>
<sequence>MGKSGVRLNSRKKAKRWPKGQSASSNPQTVKHREQASRMFFKDPTATEKPGITKEDLQKHDAIQGVKSPAETSENDNNSWETCTEDTANTFATKYSNCSNVSFSRFLNHFQSNSLLHKEMLAVLSAVTEIIKQNGGNETSTEYFAAMVSIVKHYEFTFLKQMSTLEAIESNMSIAATLSLLGMGLKTVPKNVLNIQFGAASKIFLDILIKYVSSEEYLILRHCIHCLSVLLRAQEAAAWCDSSTMQILDVILSFIIHHKPKLRKSAQHGIIAILNGSDIMKSENPPPYHPATPYIAKFCIGLLQPNSESNGITNVLHILTLLKDIFHHLPKVHVKTISESLLKLMTMKNVLITSCCLQTFHGLFVSRPSEAILPAQRNGQMISALYVYQPPATDVQPTLAWLIVMQEAHLNIAHNSLNLCAVLLPRMFETCIKYWLSDKSEIISGTSHTIKILLQECVGKLCETEQTIKTYKDAIGQITLIMREALHYRYLEAWYYIFHLIALLFEIIGKTKNPQLIEIIKSLAVLRDSYNFTSKNDAEHAIGAAIKVLGPETILNIIPLKTSNNTINLKRSWLLPLLKNCVLGGSLTFFMQTLLPIATLCEKKSLEPVGGKTYEFLVCQIWAILPSICNNATDVKDNFKESSTENERYQVLFVSSAYNQLPKWVPQVTKHPNIARLLGTKFSDKSLRMSILHALRRLVTRAVENNKEEDIRELARFAKNYLPLFLSLYTTKPNGTDEEGQRSSTYNTIKIYLTIANKELVHELFDRALSRLTEPDVDDFLNESIHDIIRLLIEHTDIDKIKEYYDISVSCLKENSKLKEQKKIYRFLEEICGSEKETCKAFVAQYRREIQKLLISSATEVAKPSRGSRLRCLIHLVKIHPQLEKTKFLQAIVPEAVIYLKDLNAHCRKSAYELLNTIAEKFLEHPTHLKNYINMLMVGLSGGEQSIQKYCIASLLALSSITYYYNGSLGMDTVKEILEHACVFVTSSTREITEAALAYIKVYITVMSYHIVAPNLKILIDALCAMNNDCQRHFRQKVRDILVKLTRKYGMETISSMIPASNVMLHKRLKNMNKIEMKKKNKRELKKLEKEENEDDIEFDAKRRPKSLEEILADSDDEFEENLENKKPTKKKRTSRKEAWIQENEEIIDLIDPAAARNISIAHVGVKSIKFLATQPGATINSKTVAAKRKDREFKTTPDGRFIITLDNEKDDEPKPKRRKKSKLLLHSDSEDDYEDDDIQSVATSQEMSRKRKYSDNYDNLSVKSALTTKYEAGGSGIHRSLKKAKTERIPGAEYKASKAGGDVKKKGKPDPYAYVPLTRAALNKRYAWD</sequence>
<protein>
    <recommendedName>
        <fullName evidence="10">RRP12-like protein</fullName>
    </recommendedName>
</protein>
<evidence type="ECO:0000256" key="3">
    <source>
        <dbReference type="ARBA" id="ARBA00023242"/>
    </source>
</evidence>
<keyword evidence="4" id="KW-0175">Coiled coil</keyword>
<feature type="region of interest" description="Disordered" evidence="5">
    <location>
        <begin position="1"/>
        <end position="59"/>
    </location>
</feature>
<evidence type="ECO:0000259" key="7">
    <source>
        <dbReference type="Pfam" id="PF25772"/>
    </source>
</evidence>